<feature type="transmembrane region" description="Helical" evidence="6">
    <location>
        <begin position="300"/>
        <end position="317"/>
    </location>
</feature>
<gene>
    <name evidence="7" type="ORF">FB559_4508</name>
</gene>
<dbReference type="PANTHER" id="PTHR30474:SF14">
    <property type="entry name" value="CELL CYCLE PROTEIN"/>
    <property type="match status" value="1"/>
</dbReference>
<keyword evidence="3" id="KW-0133">Cell shape</keyword>
<evidence type="ECO:0000256" key="1">
    <source>
        <dbReference type="ARBA" id="ARBA00004141"/>
    </source>
</evidence>
<dbReference type="PANTHER" id="PTHR30474">
    <property type="entry name" value="CELL CYCLE PROTEIN"/>
    <property type="match status" value="1"/>
</dbReference>
<accession>A0A543CP64</accession>
<comment type="subcellular location">
    <subcellularLocation>
        <location evidence="1">Membrane</location>
        <topology evidence="1">Multi-pass membrane protein</topology>
    </subcellularLocation>
</comment>
<dbReference type="InterPro" id="IPR011923">
    <property type="entry name" value="RodA/MrdB"/>
</dbReference>
<dbReference type="AlphaFoldDB" id="A0A543CP64"/>
<feature type="transmembrane region" description="Helical" evidence="6">
    <location>
        <begin position="100"/>
        <end position="119"/>
    </location>
</feature>
<feature type="transmembrane region" description="Helical" evidence="6">
    <location>
        <begin position="367"/>
        <end position="387"/>
    </location>
</feature>
<evidence type="ECO:0000256" key="2">
    <source>
        <dbReference type="ARBA" id="ARBA00022692"/>
    </source>
</evidence>
<dbReference type="Pfam" id="PF01098">
    <property type="entry name" value="FTSW_RODA_SPOVE"/>
    <property type="match status" value="1"/>
</dbReference>
<dbReference type="NCBIfam" id="TIGR02210">
    <property type="entry name" value="rodA_shape"/>
    <property type="match status" value="1"/>
</dbReference>
<dbReference type="Proteomes" id="UP000316096">
    <property type="component" value="Unassembled WGS sequence"/>
</dbReference>
<evidence type="ECO:0000256" key="5">
    <source>
        <dbReference type="ARBA" id="ARBA00023136"/>
    </source>
</evidence>
<protein>
    <submittedName>
        <fullName evidence="7">Cell elongation-specific peptidoglycan biosynthesis regulator RodA</fullName>
    </submittedName>
</protein>
<evidence type="ECO:0000313" key="8">
    <source>
        <dbReference type="Proteomes" id="UP000316096"/>
    </source>
</evidence>
<keyword evidence="4 6" id="KW-1133">Transmembrane helix</keyword>
<dbReference type="GO" id="GO:0051301">
    <property type="term" value="P:cell division"/>
    <property type="evidence" value="ECO:0007669"/>
    <property type="project" value="InterPro"/>
</dbReference>
<sequence>MSAGYGGGLPTLRRSPVRRAMARGSMFRRLDWVLFSAVLGLTWLGTLLVWSATRPGLLQAGRDPESYLKKHLLTVAVGLTLALAVSMLDYRLVRAYAPMVYAASCVGLVAVLTPLGSTIKGHHSWIEVGGGFQLQPAEFGKVGLVMVLAVLLGEPREGHTEPSTGDLLAALTLAGLIVVLVVMQPDLGTTMVLAVLILAMVAVSGVSKRWLFSLVGAGVAAAVAGWQLRVLKPYQVDRFIAFAYPAADPKGVGYNAAQARIAVGSGGAFGRGLFHGPQTAGHFVPEQHTDFIFTVAGEELGFVGSALIVALLGVVLWRGLRIAINCENSFGVLLAAGVVCWLGFQAFENIGMCLGLMPITGVPLPYLSYGGSATLANMVALGLLEAVHVRQRTFV</sequence>
<dbReference type="GO" id="GO:0005886">
    <property type="term" value="C:plasma membrane"/>
    <property type="evidence" value="ECO:0007669"/>
    <property type="project" value="TreeGrafter"/>
</dbReference>
<name>A0A543CP64_9ACTN</name>
<keyword evidence="2 6" id="KW-0812">Transmembrane</keyword>
<dbReference type="RefSeq" id="WP_141957423.1">
    <property type="nucleotide sequence ID" value="NZ_VFOZ01000001.1"/>
</dbReference>
<feature type="transmembrane region" description="Helical" evidence="6">
    <location>
        <begin position="32"/>
        <end position="52"/>
    </location>
</feature>
<dbReference type="EMBL" id="VFOZ01000001">
    <property type="protein sequence ID" value="TQL98873.1"/>
    <property type="molecule type" value="Genomic_DNA"/>
</dbReference>
<reference evidence="7 8" key="1">
    <citation type="submission" date="2019-06" db="EMBL/GenBank/DDBJ databases">
        <title>Sequencing the genomes of 1000 actinobacteria strains.</title>
        <authorList>
            <person name="Klenk H.-P."/>
        </authorList>
    </citation>
    <scope>NUCLEOTIDE SEQUENCE [LARGE SCALE GENOMIC DNA]</scope>
    <source>
        <strain evidence="7 8">DSM 102200</strain>
    </source>
</reference>
<keyword evidence="8" id="KW-1185">Reference proteome</keyword>
<evidence type="ECO:0000256" key="6">
    <source>
        <dbReference type="SAM" id="Phobius"/>
    </source>
</evidence>
<feature type="transmembrane region" description="Helical" evidence="6">
    <location>
        <begin position="329"/>
        <end position="347"/>
    </location>
</feature>
<evidence type="ECO:0000256" key="4">
    <source>
        <dbReference type="ARBA" id="ARBA00022989"/>
    </source>
</evidence>
<dbReference type="GO" id="GO:0008360">
    <property type="term" value="P:regulation of cell shape"/>
    <property type="evidence" value="ECO:0007669"/>
    <property type="project" value="UniProtKB-KW"/>
</dbReference>
<organism evidence="7 8">
    <name type="scientific">Actinoallomurus bryophytorum</name>
    <dbReference type="NCBI Taxonomy" id="1490222"/>
    <lineage>
        <taxon>Bacteria</taxon>
        <taxon>Bacillati</taxon>
        <taxon>Actinomycetota</taxon>
        <taxon>Actinomycetes</taxon>
        <taxon>Streptosporangiales</taxon>
        <taxon>Thermomonosporaceae</taxon>
        <taxon>Actinoallomurus</taxon>
    </lineage>
</organism>
<feature type="transmembrane region" description="Helical" evidence="6">
    <location>
        <begin position="189"/>
        <end position="206"/>
    </location>
</feature>
<dbReference type="InterPro" id="IPR001182">
    <property type="entry name" value="FtsW/RodA"/>
</dbReference>
<dbReference type="OrthoDB" id="9812661at2"/>
<proteinExistence type="predicted"/>
<evidence type="ECO:0000256" key="3">
    <source>
        <dbReference type="ARBA" id="ARBA00022960"/>
    </source>
</evidence>
<dbReference type="GO" id="GO:0032153">
    <property type="term" value="C:cell division site"/>
    <property type="evidence" value="ECO:0007669"/>
    <property type="project" value="TreeGrafter"/>
</dbReference>
<feature type="transmembrane region" description="Helical" evidence="6">
    <location>
        <begin position="139"/>
        <end position="155"/>
    </location>
</feature>
<comment type="caution">
    <text evidence="7">The sequence shown here is derived from an EMBL/GenBank/DDBJ whole genome shotgun (WGS) entry which is preliminary data.</text>
</comment>
<feature type="transmembrane region" description="Helical" evidence="6">
    <location>
        <begin position="72"/>
        <end position="93"/>
    </location>
</feature>
<evidence type="ECO:0000313" key="7">
    <source>
        <dbReference type="EMBL" id="TQL98873.1"/>
    </source>
</evidence>
<dbReference type="GO" id="GO:0015648">
    <property type="term" value="F:lipid-linked peptidoglycan transporter activity"/>
    <property type="evidence" value="ECO:0007669"/>
    <property type="project" value="TreeGrafter"/>
</dbReference>
<keyword evidence="5 6" id="KW-0472">Membrane</keyword>
<feature type="transmembrane region" description="Helical" evidence="6">
    <location>
        <begin position="167"/>
        <end position="183"/>
    </location>
</feature>
<feature type="transmembrane region" description="Helical" evidence="6">
    <location>
        <begin position="211"/>
        <end position="228"/>
    </location>
</feature>